<organism evidence="7">
    <name type="scientific">Chaetoceros debilis</name>
    <dbReference type="NCBI Taxonomy" id="122233"/>
    <lineage>
        <taxon>Eukaryota</taxon>
        <taxon>Sar</taxon>
        <taxon>Stramenopiles</taxon>
        <taxon>Ochrophyta</taxon>
        <taxon>Bacillariophyta</taxon>
        <taxon>Coscinodiscophyceae</taxon>
        <taxon>Chaetocerotophycidae</taxon>
        <taxon>Chaetocerotales</taxon>
        <taxon>Chaetocerotaceae</taxon>
        <taxon>Chaetoceros</taxon>
    </lineage>
</organism>
<feature type="region of interest" description="Disordered" evidence="5">
    <location>
        <begin position="97"/>
        <end position="123"/>
    </location>
</feature>
<dbReference type="EMBL" id="HBIO01011258">
    <property type="protein sequence ID" value="CAE0463909.1"/>
    <property type="molecule type" value="Transcribed_RNA"/>
</dbReference>
<dbReference type="SUPFAM" id="SSF111331">
    <property type="entry name" value="NAD kinase/diacylglycerol kinase-like"/>
    <property type="match status" value="1"/>
</dbReference>
<evidence type="ECO:0000259" key="6">
    <source>
        <dbReference type="PROSITE" id="PS50146"/>
    </source>
</evidence>
<feature type="compositionally biased region" description="Polar residues" evidence="5">
    <location>
        <begin position="1"/>
        <end position="10"/>
    </location>
</feature>
<dbReference type="Pfam" id="PF00781">
    <property type="entry name" value="DAGK_cat"/>
    <property type="match status" value="1"/>
</dbReference>
<dbReference type="Gene3D" id="3.40.50.10330">
    <property type="entry name" value="Probable inorganic polyphosphate/atp-NAD kinase, domain 1"/>
    <property type="match status" value="1"/>
</dbReference>
<sequence length="608" mass="68341">MSIASASPSEIWNEETARQIPFILDRPGRKQKDQQQQQQQQHLFFTTSSTTRGDDQSSSTILKLHNPQTREVFERISVDDIIGVQLEIAMDLSNAFDDSDDKKQRRERDEKAHKGQEEMETLEQSMQQHLMEGKDKDKEDAQMPMMPSSSSSSSAYLHIYAYPQASPKRGLFQKLCTNNDESECTNNMSGTASHPPRHRHAHHLKIKLATNSNSNATGDFDFANARVLIQSIRQLANIDLKPHSKRYLVVVNPFSGTKLGRKVYDNTVKIMLEEAGIDHDVLITERAGHATDRMLEQNQSNNDDGTSVRDVSEYDAIIAIGGDGILAEVLHGLKKRSDYDALMRKINFGIIGCGSCNGLAASILHAKKEKYGRLESTFVICKGKWSNMDLSVYQTATNESLYTSFLTYTWGMISDIDIESEILRSLGEFRIDVWAIWRWINLRTYKGTFSYLPVPTNTFNKNDVGADDDANSNIENTKANIQPRMPQIKSDELPSGWITFEAEFLILWASHVTHAATKTMHSPDSTLDDGIFKVLIVRRPCSKFELLKILIGLETGSHVSSPKAEFIDCVAFRLDPISSGSFSNVDGEVVEPGRIQAYVQPSAIRFFS</sequence>
<evidence type="ECO:0000256" key="5">
    <source>
        <dbReference type="SAM" id="MobiDB-lite"/>
    </source>
</evidence>
<dbReference type="Gene3D" id="2.60.200.40">
    <property type="match status" value="1"/>
</dbReference>
<dbReference type="GO" id="GO:0001727">
    <property type="term" value="F:lipid kinase activity"/>
    <property type="evidence" value="ECO:0007669"/>
    <property type="project" value="TreeGrafter"/>
</dbReference>
<keyword evidence="4" id="KW-0067">ATP-binding</keyword>
<dbReference type="InterPro" id="IPR001206">
    <property type="entry name" value="Diacylglycerol_kinase_cat_dom"/>
</dbReference>
<keyword evidence="2" id="KW-0547">Nucleotide-binding</keyword>
<dbReference type="PROSITE" id="PS50146">
    <property type="entry name" value="DAGK"/>
    <property type="match status" value="1"/>
</dbReference>
<dbReference type="InterPro" id="IPR050187">
    <property type="entry name" value="Lipid_Phosphate_FormReg"/>
</dbReference>
<evidence type="ECO:0000256" key="3">
    <source>
        <dbReference type="ARBA" id="ARBA00022777"/>
    </source>
</evidence>
<dbReference type="PANTHER" id="PTHR12358:SF31">
    <property type="entry name" value="ACYLGLYCEROL KINASE, MITOCHONDRIAL"/>
    <property type="match status" value="1"/>
</dbReference>
<dbReference type="GO" id="GO:0005524">
    <property type="term" value="F:ATP binding"/>
    <property type="evidence" value="ECO:0007669"/>
    <property type="project" value="UniProtKB-KW"/>
</dbReference>
<evidence type="ECO:0000313" key="7">
    <source>
        <dbReference type="EMBL" id="CAE0463909.1"/>
    </source>
</evidence>
<dbReference type="GO" id="GO:0046512">
    <property type="term" value="P:sphingosine biosynthetic process"/>
    <property type="evidence" value="ECO:0007669"/>
    <property type="project" value="TreeGrafter"/>
</dbReference>
<dbReference type="GO" id="GO:0005737">
    <property type="term" value="C:cytoplasm"/>
    <property type="evidence" value="ECO:0007669"/>
    <property type="project" value="TreeGrafter"/>
</dbReference>
<name>A0A7S3V8R2_9STRA</name>
<dbReference type="InterPro" id="IPR016064">
    <property type="entry name" value="NAD/diacylglycerol_kinase_sf"/>
</dbReference>
<dbReference type="SMART" id="SM00046">
    <property type="entry name" value="DAGKc"/>
    <property type="match status" value="1"/>
</dbReference>
<dbReference type="InterPro" id="IPR045540">
    <property type="entry name" value="YegS/DAGK_C"/>
</dbReference>
<feature type="domain" description="DAGKc" evidence="6">
    <location>
        <begin position="242"/>
        <end position="397"/>
    </location>
</feature>
<evidence type="ECO:0000256" key="2">
    <source>
        <dbReference type="ARBA" id="ARBA00022741"/>
    </source>
</evidence>
<dbReference type="AlphaFoldDB" id="A0A7S3V8R2"/>
<dbReference type="Pfam" id="PF19279">
    <property type="entry name" value="YegS_C"/>
    <property type="match status" value="1"/>
</dbReference>
<feature type="compositionally biased region" description="Basic and acidic residues" evidence="5">
    <location>
        <begin position="100"/>
        <end position="117"/>
    </location>
</feature>
<gene>
    <name evidence="7" type="ORF">CDEB00056_LOCUS8750</name>
</gene>
<feature type="compositionally biased region" description="Polar residues" evidence="5">
    <location>
        <begin position="42"/>
        <end position="62"/>
    </location>
</feature>
<keyword evidence="3" id="KW-0418">Kinase</keyword>
<keyword evidence="1" id="KW-0808">Transferase</keyword>
<reference evidence="7" key="1">
    <citation type="submission" date="2021-01" db="EMBL/GenBank/DDBJ databases">
        <authorList>
            <person name="Corre E."/>
            <person name="Pelletier E."/>
            <person name="Niang G."/>
            <person name="Scheremetjew M."/>
            <person name="Finn R."/>
            <person name="Kale V."/>
            <person name="Holt S."/>
            <person name="Cochrane G."/>
            <person name="Meng A."/>
            <person name="Brown T."/>
            <person name="Cohen L."/>
        </authorList>
    </citation>
    <scope>NUCLEOTIDE SEQUENCE</scope>
    <source>
        <strain evidence="7">MM31A-1</strain>
    </source>
</reference>
<dbReference type="PANTHER" id="PTHR12358">
    <property type="entry name" value="SPHINGOSINE KINASE"/>
    <property type="match status" value="1"/>
</dbReference>
<feature type="region of interest" description="Disordered" evidence="5">
    <location>
        <begin position="1"/>
        <end position="62"/>
    </location>
</feature>
<evidence type="ECO:0000256" key="1">
    <source>
        <dbReference type="ARBA" id="ARBA00022679"/>
    </source>
</evidence>
<protein>
    <recommendedName>
        <fullName evidence="6">DAGKc domain-containing protein</fullName>
    </recommendedName>
</protein>
<proteinExistence type="predicted"/>
<dbReference type="InterPro" id="IPR017438">
    <property type="entry name" value="ATP-NAD_kinase_N"/>
</dbReference>
<dbReference type="GO" id="GO:0016020">
    <property type="term" value="C:membrane"/>
    <property type="evidence" value="ECO:0007669"/>
    <property type="project" value="TreeGrafter"/>
</dbReference>
<accession>A0A7S3V8R2</accession>
<evidence type="ECO:0000256" key="4">
    <source>
        <dbReference type="ARBA" id="ARBA00022840"/>
    </source>
</evidence>